<organism evidence="1 2">
    <name type="scientific">Streptomyces mobaraensis (strain ATCC 29032 / DSM 40847 / JCM 4168 / NBRC 13819 / NCIMB 11159 / IPCR 16-22)</name>
    <dbReference type="NCBI Taxonomy" id="1223523"/>
    <lineage>
        <taxon>Bacteria</taxon>
        <taxon>Bacillati</taxon>
        <taxon>Actinomycetota</taxon>
        <taxon>Actinomycetes</taxon>
        <taxon>Kitasatosporales</taxon>
        <taxon>Streptomycetaceae</taxon>
        <taxon>Streptomyces</taxon>
    </lineage>
</organism>
<name>M3B1G9_STRM1</name>
<comment type="caution">
    <text evidence="1">The sequence shown here is derived from an EMBL/GenBank/DDBJ whole genome shotgun (WGS) entry which is preliminary data.</text>
</comment>
<dbReference type="InterPro" id="IPR049975">
    <property type="entry name" value="SAV_915-like_dom"/>
</dbReference>
<dbReference type="NCBIfam" id="NF042914">
    <property type="entry name" value="SAV915_dom"/>
    <property type="match status" value="1"/>
</dbReference>
<dbReference type="RefSeq" id="WP_004945241.1">
    <property type="nucleotide sequence ID" value="NZ_AORZ01000040.1"/>
</dbReference>
<gene>
    <name evidence="1" type="ORF">H340_14656</name>
</gene>
<dbReference type="STRING" id="1223523.H340_14656"/>
<dbReference type="Proteomes" id="UP000011740">
    <property type="component" value="Unassembled WGS sequence"/>
</dbReference>
<proteinExistence type="predicted"/>
<dbReference type="EMBL" id="AORZ01000040">
    <property type="protein sequence ID" value="EME99792.1"/>
    <property type="molecule type" value="Genomic_DNA"/>
</dbReference>
<accession>M3B1G9</accession>
<evidence type="ECO:0008006" key="3">
    <source>
        <dbReference type="Google" id="ProtNLM"/>
    </source>
</evidence>
<dbReference type="AlphaFoldDB" id="M3B1G9"/>
<evidence type="ECO:0000313" key="2">
    <source>
        <dbReference type="Proteomes" id="UP000011740"/>
    </source>
</evidence>
<reference evidence="1 2" key="1">
    <citation type="journal article" date="2013" name="Genome Announc.">
        <title>Whole-Genome Shotgun Assembly and Analysis of the Genome of Streptomyces mobaraensis DSM 40847, a Strain for Industrial Production of Microbial Transglutaminase.</title>
        <authorList>
            <person name="Yang H."/>
            <person name="He T."/>
            <person name="Wu W."/>
            <person name="Zhu W."/>
            <person name="Lu B."/>
            <person name="Sun W."/>
        </authorList>
    </citation>
    <scope>NUCLEOTIDE SEQUENCE [LARGE SCALE GENOMIC DNA]</scope>
    <source>
        <strain evidence="1 2">DSM 40847</strain>
    </source>
</reference>
<evidence type="ECO:0000313" key="1">
    <source>
        <dbReference type="EMBL" id="EME99792.1"/>
    </source>
</evidence>
<protein>
    <recommendedName>
        <fullName evidence="3">SseB protein N-terminal domain-containing protein</fullName>
    </recommendedName>
</protein>
<sequence length="108" mass="11568">MSTTTLADEDIVLAPARPRPADGWQRTEDQVVFEARRAADGADCGLAFTTAERLVACLGPEQPWVALPFGALRLLLGEAGVPRVVVDPPTAHPSEEAASPVEWEAHRV</sequence>
<dbReference type="PATRIC" id="fig|1223523.3.peg.3001"/>